<keyword evidence="2" id="KW-1185">Reference proteome</keyword>
<organism evidence="1 2">
    <name type="scientific">Caerostris extrusa</name>
    <name type="common">Bark spider</name>
    <name type="synonym">Caerostris bankana</name>
    <dbReference type="NCBI Taxonomy" id="172846"/>
    <lineage>
        <taxon>Eukaryota</taxon>
        <taxon>Metazoa</taxon>
        <taxon>Ecdysozoa</taxon>
        <taxon>Arthropoda</taxon>
        <taxon>Chelicerata</taxon>
        <taxon>Arachnida</taxon>
        <taxon>Araneae</taxon>
        <taxon>Araneomorphae</taxon>
        <taxon>Entelegynae</taxon>
        <taxon>Araneoidea</taxon>
        <taxon>Araneidae</taxon>
        <taxon>Caerostris</taxon>
    </lineage>
</organism>
<dbReference type="EMBL" id="BPLR01019542">
    <property type="protein sequence ID" value="GIX69030.1"/>
    <property type="molecule type" value="Genomic_DNA"/>
</dbReference>
<reference evidence="1 2" key="1">
    <citation type="submission" date="2021-06" db="EMBL/GenBank/DDBJ databases">
        <title>Caerostris extrusa draft genome.</title>
        <authorList>
            <person name="Kono N."/>
            <person name="Arakawa K."/>
        </authorList>
    </citation>
    <scope>NUCLEOTIDE SEQUENCE [LARGE SCALE GENOMIC DNA]</scope>
</reference>
<protein>
    <submittedName>
        <fullName evidence="1">Uncharacterized protein</fullName>
    </submittedName>
</protein>
<sequence length="126" mass="14096">MIHSMEKESCWTAAVKANSLFVAKEGGNRKEYVLGIRNPNTLFFCVAGCVGWKKVPLLTLSSPSRGVFVGIEHNENLMIHSMEKESCWTAAVKRTAYLLPKKEEIGKGASWDLECKYTFLGEKPLN</sequence>
<dbReference type="AlphaFoldDB" id="A0AAV4MB16"/>
<evidence type="ECO:0000313" key="2">
    <source>
        <dbReference type="Proteomes" id="UP001054945"/>
    </source>
</evidence>
<evidence type="ECO:0000313" key="1">
    <source>
        <dbReference type="EMBL" id="GIX69030.1"/>
    </source>
</evidence>
<gene>
    <name evidence="1" type="ORF">CEXT_221801</name>
</gene>
<accession>A0AAV4MB16</accession>
<proteinExistence type="predicted"/>
<comment type="caution">
    <text evidence="1">The sequence shown here is derived from an EMBL/GenBank/DDBJ whole genome shotgun (WGS) entry which is preliminary data.</text>
</comment>
<name>A0AAV4MB16_CAEEX</name>
<dbReference type="Proteomes" id="UP001054945">
    <property type="component" value="Unassembled WGS sequence"/>
</dbReference>